<dbReference type="InterPro" id="IPR004274">
    <property type="entry name" value="FCP1_dom"/>
</dbReference>
<dbReference type="Gene3D" id="3.40.50.1000">
    <property type="entry name" value="HAD superfamily/HAD-like"/>
    <property type="match status" value="1"/>
</dbReference>
<reference evidence="3 4" key="1">
    <citation type="submission" date="2024-11" db="EMBL/GenBank/DDBJ databases">
        <title>Chromosome-level genome assembly of Eucalyptus globulus Labill. provides insights into its genome evolution.</title>
        <authorList>
            <person name="Li X."/>
        </authorList>
    </citation>
    <scope>NUCLEOTIDE SEQUENCE [LARGE SCALE GENOMIC DNA]</scope>
    <source>
        <strain evidence="3">CL2024</strain>
        <tissue evidence="3">Fresh tender leaves</tissue>
    </source>
</reference>
<dbReference type="AlphaFoldDB" id="A0ABD3LET4"/>
<comment type="caution">
    <text evidence="3">The sequence shown here is derived from an EMBL/GenBank/DDBJ whole genome shotgun (WGS) entry which is preliminary data.</text>
</comment>
<sequence length="679" mass="75702">MEAEPCSGSSSVVDKKRKKKREKSNKNVLNLGMDKENFLPEKNSLVNVIISLPSPAASSSAPDNSKAQPCNELNPLPANRKKKKRKIQETSTAEGDTVAEVSCSVLQANEPDVNITCSSGNSRQSLEHEKIRQTVETNCLTKKQKRNQERLKLRTRKKNKAIAEENVSGKSDTLAEIPNNVSQVAELDESSLKELSSTCGEQSELEKNLCSLQIEDVHGKAHNLLSDFSTSSKKKSVKKLKTDRRKKPSSRLTTGTVDFSEDLVHIEASFHSDEAHISHLSDSKPEQVEERIQVALAQVSIGTSKAEASVHDPEQRLDLLEKPETIKLHNAEHGFAEVVLVESMVVTNATENKNVEKLFQVQTAEKHVSHVDKEIEVASNCNGEASVNSGLVSLCEHSNGNGAKVNRQIDEGNPLSELLVSEEDIKSDININKGSMPWQIPDISSERTSVEPSRKKLLILDLNGLLADIIPDVGLGCKPDLFVSRKAVFKRPFVDDFVQFCFEKFAVGVWSSRTKRNVDPVVDFLMGDSKGKLLFCWDQSHCTITKFTTIENRDKPLILKELRKLWDKLEPNLPWEKGVYNESNTLLLDDSPYKALRNPANTGIFPYSYRYRDAKDNSLGPGGDLRVYLESLALADDVRKYVKQNPFGQRAITNSNPSWNYYKRVLASDPPEDANSILK</sequence>
<dbReference type="InterPro" id="IPR050365">
    <property type="entry name" value="TIM50"/>
</dbReference>
<name>A0ABD3LET4_EUCGL</name>
<feature type="region of interest" description="Disordered" evidence="1">
    <location>
        <begin position="54"/>
        <end position="94"/>
    </location>
</feature>
<dbReference type="InterPro" id="IPR036412">
    <property type="entry name" value="HAD-like_sf"/>
</dbReference>
<proteinExistence type="predicted"/>
<feature type="region of interest" description="Disordered" evidence="1">
    <location>
        <begin position="1"/>
        <end position="37"/>
    </location>
</feature>
<dbReference type="Pfam" id="PF03031">
    <property type="entry name" value="NIF"/>
    <property type="match status" value="1"/>
</dbReference>
<dbReference type="SMART" id="SM00577">
    <property type="entry name" value="CPDc"/>
    <property type="match status" value="1"/>
</dbReference>
<dbReference type="PROSITE" id="PS50969">
    <property type="entry name" value="FCP1"/>
    <property type="match status" value="1"/>
</dbReference>
<evidence type="ECO:0000313" key="3">
    <source>
        <dbReference type="EMBL" id="KAL3748616.1"/>
    </source>
</evidence>
<protein>
    <recommendedName>
        <fullName evidence="2">FCP1 homology domain-containing protein</fullName>
    </recommendedName>
</protein>
<organism evidence="3 4">
    <name type="scientific">Eucalyptus globulus</name>
    <name type="common">Tasmanian blue gum</name>
    <dbReference type="NCBI Taxonomy" id="34317"/>
    <lineage>
        <taxon>Eukaryota</taxon>
        <taxon>Viridiplantae</taxon>
        <taxon>Streptophyta</taxon>
        <taxon>Embryophyta</taxon>
        <taxon>Tracheophyta</taxon>
        <taxon>Spermatophyta</taxon>
        <taxon>Magnoliopsida</taxon>
        <taxon>eudicotyledons</taxon>
        <taxon>Gunneridae</taxon>
        <taxon>Pentapetalae</taxon>
        <taxon>rosids</taxon>
        <taxon>malvids</taxon>
        <taxon>Myrtales</taxon>
        <taxon>Myrtaceae</taxon>
        <taxon>Myrtoideae</taxon>
        <taxon>Eucalypteae</taxon>
        <taxon>Eucalyptus</taxon>
    </lineage>
</organism>
<evidence type="ECO:0000313" key="4">
    <source>
        <dbReference type="Proteomes" id="UP001634007"/>
    </source>
</evidence>
<dbReference type="PANTHER" id="PTHR12210">
    <property type="entry name" value="DULLARD PROTEIN PHOSPHATASE"/>
    <property type="match status" value="1"/>
</dbReference>
<gene>
    <name evidence="3" type="ORF">ACJRO7_009796</name>
</gene>
<dbReference type="FunFam" id="3.40.50.1000:FF:000257">
    <property type="entry name" value="Haloacid dehalogenase-like hydrolase (HAD) superfamily protein"/>
    <property type="match status" value="1"/>
</dbReference>
<dbReference type="Proteomes" id="UP001634007">
    <property type="component" value="Unassembled WGS sequence"/>
</dbReference>
<dbReference type="SUPFAM" id="SSF56784">
    <property type="entry name" value="HAD-like"/>
    <property type="match status" value="1"/>
</dbReference>
<feature type="domain" description="FCP1 homology" evidence="2">
    <location>
        <begin position="451"/>
        <end position="632"/>
    </location>
</feature>
<evidence type="ECO:0000256" key="1">
    <source>
        <dbReference type="SAM" id="MobiDB-lite"/>
    </source>
</evidence>
<dbReference type="EMBL" id="JBJKBG010000002">
    <property type="protein sequence ID" value="KAL3748616.1"/>
    <property type="molecule type" value="Genomic_DNA"/>
</dbReference>
<dbReference type="InterPro" id="IPR023214">
    <property type="entry name" value="HAD_sf"/>
</dbReference>
<keyword evidence="4" id="KW-1185">Reference proteome</keyword>
<evidence type="ECO:0000259" key="2">
    <source>
        <dbReference type="PROSITE" id="PS50969"/>
    </source>
</evidence>
<accession>A0ABD3LET4</accession>